<dbReference type="RefSeq" id="WP_207870797.1">
    <property type="nucleotide sequence ID" value="NZ_CP062222.1"/>
</dbReference>
<dbReference type="EMBL" id="CP062222">
    <property type="protein sequence ID" value="QTC91619.1"/>
    <property type="molecule type" value="Genomic_DNA"/>
</dbReference>
<organism evidence="3 4">
    <name type="scientific">Brevundimonas goettingensis</name>
    <dbReference type="NCBI Taxonomy" id="2774190"/>
    <lineage>
        <taxon>Bacteria</taxon>
        <taxon>Pseudomonadati</taxon>
        <taxon>Pseudomonadota</taxon>
        <taxon>Alphaproteobacteria</taxon>
        <taxon>Caulobacterales</taxon>
        <taxon>Caulobacteraceae</taxon>
        <taxon>Brevundimonas</taxon>
    </lineage>
</organism>
<feature type="region of interest" description="Disordered" evidence="1">
    <location>
        <begin position="204"/>
        <end position="228"/>
    </location>
</feature>
<dbReference type="CDD" id="cd00051">
    <property type="entry name" value="EFh"/>
    <property type="match status" value="1"/>
</dbReference>
<accession>A0A975C228</accession>
<dbReference type="InterPro" id="IPR011992">
    <property type="entry name" value="EF-hand-dom_pair"/>
</dbReference>
<evidence type="ECO:0000313" key="3">
    <source>
        <dbReference type="EMBL" id="QTC91619.1"/>
    </source>
</evidence>
<dbReference type="Proteomes" id="UP000663918">
    <property type="component" value="Chromosome"/>
</dbReference>
<feature type="domain" description="EF-hand" evidence="2">
    <location>
        <begin position="173"/>
        <end position="197"/>
    </location>
</feature>
<dbReference type="Gene3D" id="1.10.238.10">
    <property type="entry name" value="EF-hand"/>
    <property type="match status" value="2"/>
</dbReference>
<evidence type="ECO:0000313" key="4">
    <source>
        <dbReference type="Proteomes" id="UP000663918"/>
    </source>
</evidence>
<dbReference type="Pfam" id="PF13202">
    <property type="entry name" value="EF-hand_5"/>
    <property type="match status" value="4"/>
</dbReference>
<evidence type="ECO:0000259" key="2">
    <source>
        <dbReference type="PROSITE" id="PS50222"/>
    </source>
</evidence>
<dbReference type="InterPro" id="IPR002048">
    <property type="entry name" value="EF_hand_dom"/>
</dbReference>
<gene>
    <name evidence="3" type="ORF">IFJ75_01385</name>
</gene>
<evidence type="ECO:0000256" key="1">
    <source>
        <dbReference type="SAM" id="MobiDB-lite"/>
    </source>
</evidence>
<feature type="domain" description="EF-hand" evidence="2">
    <location>
        <begin position="67"/>
        <end position="95"/>
    </location>
</feature>
<dbReference type="PROSITE" id="PS00018">
    <property type="entry name" value="EF_HAND_1"/>
    <property type="match status" value="2"/>
</dbReference>
<feature type="compositionally biased region" description="Basic and acidic residues" evidence="1">
    <location>
        <begin position="204"/>
        <end position="214"/>
    </location>
</feature>
<dbReference type="GO" id="GO:0005509">
    <property type="term" value="F:calcium ion binding"/>
    <property type="evidence" value="ECO:0007669"/>
    <property type="project" value="InterPro"/>
</dbReference>
<keyword evidence="4" id="KW-1185">Reference proteome</keyword>
<dbReference type="KEGG" id="bgoe:IFJ75_01385"/>
<dbReference type="InterPro" id="IPR018247">
    <property type="entry name" value="EF_Hand_1_Ca_BS"/>
</dbReference>
<dbReference type="SUPFAM" id="SSF47473">
    <property type="entry name" value="EF-hand"/>
    <property type="match status" value="2"/>
</dbReference>
<feature type="region of interest" description="Disordered" evidence="1">
    <location>
        <begin position="158"/>
        <end position="179"/>
    </location>
</feature>
<name>A0A975C228_9CAUL</name>
<protein>
    <recommendedName>
        <fullName evidence="2">EF-hand domain-containing protein</fullName>
    </recommendedName>
</protein>
<dbReference type="PROSITE" id="PS50222">
    <property type="entry name" value="EF_HAND_2"/>
    <property type="match status" value="2"/>
</dbReference>
<proteinExistence type="predicted"/>
<reference evidence="3" key="1">
    <citation type="submission" date="2020-09" db="EMBL/GenBank/DDBJ databases">
        <title>Brevundimonas sp. LVF2 isolated from a puddle in Goettingen, Germany.</title>
        <authorList>
            <person name="Friedrich I."/>
            <person name="Klassen A."/>
            <person name="Hannes N."/>
            <person name="Schneider D."/>
            <person name="Hertel R."/>
            <person name="Daniel R."/>
        </authorList>
    </citation>
    <scope>NUCLEOTIDE SEQUENCE</scope>
    <source>
        <strain evidence="3">LVF2</strain>
    </source>
</reference>
<sequence>MLIAMILAGVIAGPDAAQTPPVPAEGAHQEVRVFTLGGDGPGPRGPALDKNGDGFVTRDEFTAPQTQAFDFLDKNRDGKISTEEFADGRAAAMVVLGGPGAGGGLGRGPVRVHVGDGGPHGALFSGQMGSPGGESRVFVMRRDGADGDLPPPPPGAPIQIDRIGGPGGEGPGDLDKDHDGKVSEEEFLAPLREAFQRMDADHSGYLESGEKSEGGVHVITRRVTNSPD</sequence>
<dbReference type="AlphaFoldDB" id="A0A975C228"/>